<accession>A0A1H5J2X8</accession>
<evidence type="ECO:0000313" key="7">
    <source>
        <dbReference type="Proteomes" id="UP000181980"/>
    </source>
</evidence>
<gene>
    <name evidence="6" type="ORF">SAMN04488561_1411</name>
</gene>
<proteinExistence type="inferred from homology"/>
<sequence>MTVRQLDELTWAELRAVAPASIALLPIGSQEQHGARLPLGADTLLVRSVVARALTEELPEVVLLPALPYGLSPHHRFAAAVTLTASTLQAVLAEVLDSLVDCGFRRLMIVNGHGGNDEPMRLAVKSAALRHDVAVAAANYWSLGSPGRSPGHAGRFETSLLLAAEPALVRPVTAGASASPSPPPLFEHPPYPGLVAERHGEWARAGGVTDDASGAAADHDLLAGLGARLAAAIRAFDEATAASHGAQHHREGNS</sequence>
<dbReference type="PANTHER" id="PTHR35005">
    <property type="entry name" value="3-DEHYDRO-SCYLLO-INOSOSE HYDROLASE"/>
    <property type="match status" value="1"/>
</dbReference>
<evidence type="ECO:0000256" key="3">
    <source>
        <dbReference type="ARBA" id="ARBA00022801"/>
    </source>
</evidence>
<name>A0A1H5J2X8_9ACTN</name>
<evidence type="ECO:0000256" key="1">
    <source>
        <dbReference type="ARBA" id="ARBA00001947"/>
    </source>
</evidence>
<keyword evidence="4" id="KW-0862">Zinc</keyword>
<dbReference type="OrthoDB" id="9801445at2"/>
<keyword evidence="2" id="KW-0479">Metal-binding</keyword>
<dbReference type="Gene3D" id="3.40.50.10310">
    <property type="entry name" value="Creatininase"/>
    <property type="match status" value="1"/>
</dbReference>
<evidence type="ECO:0000256" key="5">
    <source>
        <dbReference type="ARBA" id="ARBA00024029"/>
    </source>
</evidence>
<dbReference type="GO" id="GO:0009231">
    <property type="term" value="P:riboflavin biosynthetic process"/>
    <property type="evidence" value="ECO:0007669"/>
    <property type="project" value="TreeGrafter"/>
</dbReference>
<dbReference type="Pfam" id="PF02633">
    <property type="entry name" value="Creatininase"/>
    <property type="match status" value="1"/>
</dbReference>
<keyword evidence="7" id="KW-1185">Reference proteome</keyword>
<dbReference type="InterPro" id="IPR003785">
    <property type="entry name" value="Creatininase/forma_Hydrolase"/>
</dbReference>
<evidence type="ECO:0000313" key="6">
    <source>
        <dbReference type="EMBL" id="SEE46637.1"/>
    </source>
</evidence>
<comment type="similarity">
    <text evidence="5">Belongs to the creatininase superfamily.</text>
</comment>
<evidence type="ECO:0000256" key="2">
    <source>
        <dbReference type="ARBA" id="ARBA00022723"/>
    </source>
</evidence>
<organism evidence="6 7">
    <name type="scientific">Jiangella alba</name>
    <dbReference type="NCBI Taxonomy" id="561176"/>
    <lineage>
        <taxon>Bacteria</taxon>
        <taxon>Bacillati</taxon>
        <taxon>Actinomycetota</taxon>
        <taxon>Actinomycetes</taxon>
        <taxon>Jiangellales</taxon>
        <taxon>Jiangellaceae</taxon>
        <taxon>Jiangella</taxon>
    </lineage>
</organism>
<dbReference type="GO" id="GO:0046872">
    <property type="term" value="F:metal ion binding"/>
    <property type="evidence" value="ECO:0007669"/>
    <property type="project" value="UniProtKB-KW"/>
</dbReference>
<reference evidence="7" key="1">
    <citation type="submission" date="2016-10" db="EMBL/GenBank/DDBJ databases">
        <authorList>
            <person name="Varghese N."/>
            <person name="Submissions S."/>
        </authorList>
    </citation>
    <scope>NUCLEOTIDE SEQUENCE [LARGE SCALE GENOMIC DNA]</scope>
    <source>
        <strain evidence="7">DSM 45237</strain>
    </source>
</reference>
<evidence type="ECO:0000256" key="4">
    <source>
        <dbReference type="ARBA" id="ARBA00022833"/>
    </source>
</evidence>
<dbReference type="Proteomes" id="UP000181980">
    <property type="component" value="Unassembled WGS sequence"/>
</dbReference>
<dbReference type="SUPFAM" id="SSF102215">
    <property type="entry name" value="Creatininase"/>
    <property type="match status" value="1"/>
</dbReference>
<dbReference type="EMBL" id="FNUC01000003">
    <property type="protein sequence ID" value="SEE46637.1"/>
    <property type="molecule type" value="Genomic_DNA"/>
</dbReference>
<dbReference type="GO" id="GO:0016811">
    <property type="term" value="F:hydrolase activity, acting on carbon-nitrogen (but not peptide) bonds, in linear amides"/>
    <property type="evidence" value="ECO:0007669"/>
    <property type="project" value="TreeGrafter"/>
</dbReference>
<dbReference type="RefSeq" id="WP_069114553.1">
    <property type="nucleotide sequence ID" value="NZ_FNUC01000003.1"/>
</dbReference>
<dbReference type="InterPro" id="IPR024087">
    <property type="entry name" value="Creatininase-like_sf"/>
</dbReference>
<dbReference type="AlphaFoldDB" id="A0A1H5J2X8"/>
<dbReference type="PANTHER" id="PTHR35005:SF1">
    <property type="entry name" value="2-AMINO-5-FORMYLAMINO-6-RIBOSYLAMINOPYRIMIDIN-4(3H)-ONE 5'-MONOPHOSPHATE DEFORMYLASE"/>
    <property type="match status" value="1"/>
</dbReference>
<comment type="cofactor">
    <cofactor evidence="1">
        <name>Zn(2+)</name>
        <dbReference type="ChEBI" id="CHEBI:29105"/>
    </cofactor>
</comment>
<keyword evidence="3 6" id="KW-0378">Hydrolase</keyword>
<dbReference type="STRING" id="561176.SAMN04488561_1411"/>
<protein>
    <submittedName>
        <fullName evidence="6">Creatinine amidohydrolase</fullName>
    </submittedName>
</protein>